<dbReference type="AlphaFoldDB" id="A0AAW4IX36"/>
<dbReference type="Pfam" id="PF05724">
    <property type="entry name" value="TPMT"/>
    <property type="match status" value="1"/>
</dbReference>
<dbReference type="RefSeq" id="WP_083608642.1">
    <property type="nucleotide sequence ID" value="NZ_JAGBKN010000016.1"/>
</dbReference>
<keyword evidence="3" id="KW-0949">S-adenosyl-L-methionine</keyword>
<keyword evidence="1" id="KW-0489">Methyltransferase</keyword>
<evidence type="ECO:0000256" key="1">
    <source>
        <dbReference type="ARBA" id="ARBA00022603"/>
    </source>
</evidence>
<evidence type="ECO:0000256" key="3">
    <source>
        <dbReference type="ARBA" id="ARBA00022691"/>
    </source>
</evidence>
<dbReference type="GO" id="GO:0008757">
    <property type="term" value="F:S-adenosylmethionine-dependent methyltransferase activity"/>
    <property type="evidence" value="ECO:0007669"/>
    <property type="project" value="InterPro"/>
</dbReference>
<organism evidence="4 5">
    <name type="scientific">Psychrobacter halodurans</name>
    <dbReference type="NCBI Taxonomy" id="2818439"/>
    <lineage>
        <taxon>Bacteria</taxon>
        <taxon>Pseudomonadati</taxon>
        <taxon>Pseudomonadota</taxon>
        <taxon>Gammaproteobacteria</taxon>
        <taxon>Moraxellales</taxon>
        <taxon>Moraxellaceae</taxon>
        <taxon>Psychrobacter</taxon>
    </lineage>
</organism>
<dbReference type="Gene3D" id="3.40.50.150">
    <property type="entry name" value="Vaccinia Virus protein VP39"/>
    <property type="match status" value="1"/>
</dbReference>
<evidence type="ECO:0000313" key="5">
    <source>
        <dbReference type="Proteomes" id="UP000664161"/>
    </source>
</evidence>
<accession>A0AAW4IX36</accession>
<dbReference type="InterPro" id="IPR029063">
    <property type="entry name" value="SAM-dependent_MTases_sf"/>
</dbReference>
<reference evidence="4 5" key="1">
    <citation type="submission" date="2021-03" db="EMBL/GenBank/DDBJ databases">
        <authorList>
            <person name="Shang D.-D."/>
            <person name="Du Z.-J."/>
            <person name="Chen G.-J."/>
        </authorList>
    </citation>
    <scope>NUCLEOTIDE SEQUENCE [LARGE SCALE GENOMIC DNA]</scope>
    <source>
        <strain evidence="4 5">F2608</strain>
    </source>
</reference>
<sequence length="86" mass="9904">MTRHHGCIIRLKVSWQDAPLRYGSQLLLTLIYDQDKKDGPPFSVDEASIQQYYGQYYQIDEVETPLLLSALCLIYLSQSMAGYSQQ</sequence>
<name>A0AAW4IX36_9GAMM</name>
<gene>
    <name evidence="4" type="ORF">J3491_08305</name>
</gene>
<evidence type="ECO:0000256" key="2">
    <source>
        <dbReference type="ARBA" id="ARBA00022679"/>
    </source>
</evidence>
<evidence type="ECO:0000313" key="4">
    <source>
        <dbReference type="EMBL" id="MBO1517333.1"/>
    </source>
</evidence>
<dbReference type="GO" id="GO:0032259">
    <property type="term" value="P:methylation"/>
    <property type="evidence" value="ECO:0007669"/>
    <property type="project" value="UniProtKB-KW"/>
</dbReference>
<protein>
    <submittedName>
        <fullName evidence="4">Uncharacterized protein</fullName>
    </submittedName>
</protein>
<comment type="caution">
    <text evidence="4">The sequence shown here is derived from an EMBL/GenBank/DDBJ whole genome shotgun (WGS) entry which is preliminary data.</text>
</comment>
<proteinExistence type="predicted"/>
<dbReference type="InterPro" id="IPR008854">
    <property type="entry name" value="TPMT"/>
</dbReference>
<keyword evidence="2" id="KW-0808">Transferase</keyword>
<keyword evidence="5" id="KW-1185">Reference proteome</keyword>
<dbReference type="EMBL" id="JAGBKN010000016">
    <property type="protein sequence ID" value="MBO1517333.1"/>
    <property type="molecule type" value="Genomic_DNA"/>
</dbReference>
<dbReference type="Proteomes" id="UP000664161">
    <property type="component" value="Unassembled WGS sequence"/>
</dbReference>